<dbReference type="OrthoDB" id="1933717at2759"/>
<evidence type="ECO:0000313" key="2">
    <source>
        <dbReference type="Proteomes" id="UP000073492"/>
    </source>
</evidence>
<organism evidence="1 2">
    <name type="scientific">Pseudocercospora musae</name>
    <dbReference type="NCBI Taxonomy" id="113226"/>
    <lineage>
        <taxon>Eukaryota</taxon>
        <taxon>Fungi</taxon>
        <taxon>Dikarya</taxon>
        <taxon>Ascomycota</taxon>
        <taxon>Pezizomycotina</taxon>
        <taxon>Dothideomycetes</taxon>
        <taxon>Dothideomycetidae</taxon>
        <taxon>Mycosphaerellales</taxon>
        <taxon>Mycosphaerellaceae</taxon>
        <taxon>Pseudocercospora</taxon>
    </lineage>
</organism>
<evidence type="ECO:0000313" key="1">
    <source>
        <dbReference type="EMBL" id="KXT08642.1"/>
    </source>
</evidence>
<proteinExistence type="predicted"/>
<comment type="caution">
    <text evidence="1">The sequence shown here is derived from an EMBL/GenBank/DDBJ whole genome shotgun (WGS) entry which is preliminary data.</text>
</comment>
<name>A0A139I230_9PEZI</name>
<sequence>MGAQVNVKGPFNLIHALLPDRRPQATLIGVSAGSIQVGPMCTNRSSHNSGKFARMKMFESVTAEVPDVHVAKKAEIEGSLLLTANCIGWPNTP</sequence>
<reference evidence="1 2" key="1">
    <citation type="submission" date="2015-07" db="EMBL/GenBank/DDBJ databases">
        <title>Comparative genomics of the Sigatoka disease complex on banana suggests a link between parallel evolutionary changes in Pseudocercospora fijiensis and Pseudocercospora eumusae and increased virulence on the banana host.</title>
        <authorList>
            <person name="Chang T.-C."/>
            <person name="Salvucci A."/>
            <person name="Crous P.W."/>
            <person name="Stergiopoulos I."/>
        </authorList>
    </citation>
    <scope>NUCLEOTIDE SEQUENCE [LARGE SCALE GENOMIC DNA]</scope>
    <source>
        <strain evidence="1 2">CBS 116634</strain>
    </source>
</reference>
<accession>A0A139I230</accession>
<gene>
    <name evidence="1" type="ORF">AC579_6570</name>
</gene>
<dbReference type="EMBL" id="LFZO01000421">
    <property type="protein sequence ID" value="KXT08642.1"/>
    <property type="molecule type" value="Genomic_DNA"/>
</dbReference>
<dbReference type="AlphaFoldDB" id="A0A139I230"/>
<dbReference type="Proteomes" id="UP000073492">
    <property type="component" value="Unassembled WGS sequence"/>
</dbReference>
<protein>
    <submittedName>
        <fullName evidence="1">Uncharacterized protein</fullName>
    </submittedName>
</protein>
<keyword evidence="2" id="KW-1185">Reference proteome</keyword>
<dbReference type="STRING" id="113226.A0A139I230"/>